<proteinExistence type="inferred from homology"/>
<dbReference type="InterPro" id="IPR005123">
    <property type="entry name" value="Oxoglu/Fe-dep_dioxygenase_dom"/>
</dbReference>
<evidence type="ECO:0000256" key="4">
    <source>
        <dbReference type="RuleBase" id="RU003682"/>
    </source>
</evidence>
<name>A0A175RRK1_9HYPH</name>
<sequence length="339" mass="37560">MPSDTLPISLPMVDISRFHGDAAERETFILSLREILHDYGFFYLVGHGVSQETTQRILEVSKTFFALPEKDKLAIEMVKTPRFRGYNRAGFELTGGKRDWREQVDFDTEGEPVALSESDPLWKRVIGPNQWPEALPELKNVILEYQAEVTHVAKDVLGAIAVALGQSPDAFAPIFDPHPAQHLKILRYPGKDQTTSEQGVGAHKDGGLVTILLNDEVPGLKVKTEAGDWIDAPPIPGAFIVNTGELLELVTNGFVRADVHAVTLPPEGMERYSVVFFLGAYYGAKIPVFDMPEHIRHAERGVTVDPLNPILNDVGANHLKARLRSHPHVARAHYSDVNA</sequence>
<protein>
    <submittedName>
        <fullName evidence="6">2-oxobutyrate oxidase</fullName>
    </submittedName>
</protein>
<dbReference type="InterPro" id="IPR044861">
    <property type="entry name" value="IPNS-like_FE2OG_OXY"/>
</dbReference>
<gene>
    <name evidence="6" type="ORF">NS365_07385</name>
</gene>
<dbReference type="Pfam" id="PF14226">
    <property type="entry name" value="DIOX_N"/>
    <property type="match status" value="1"/>
</dbReference>
<evidence type="ECO:0000313" key="6">
    <source>
        <dbReference type="EMBL" id="KTR06445.1"/>
    </source>
</evidence>
<evidence type="ECO:0000256" key="2">
    <source>
        <dbReference type="ARBA" id="ARBA00022723"/>
    </source>
</evidence>
<dbReference type="PANTHER" id="PTHR47991">
    <property type="entry name" value="OXOGLUTARATE/IRON-DEPENDENT DIOXYGENASE"/>
    <property type="match status" value="1"/>
</dbReference>
<dbReference type="InterPro" id="IPR026992">
    <property type="entry name" value="DIOX_N"/>
</dbReference>
<dbReference type="AlphaFoldDB" id="A0A175RRK1"/>
<dbReference type="Proteomes" id="UP000078529">
    <property type="component" value="Unassembled WGS sequence"/>
</dbReference>
<keyword evidence="3 4" id="KW-0408">Iron</keyword>
<evidence type="ECO:0000313" key="7">
    <source>
        <dbReference type="Proteomes" id="UP000078529"/>
    </source>
</evidence>
<dbReference type="SUPFAM" id="SSF51197">
    <property type="entry name" value="Clavaminate synthase-like"/>
    <property type="match status" value="1"/>
</dbReference>
<feature type="domain" description="Fe2OG dioxygenase" evidence="5">
    <location>
        <begin position="176"/>
        <end position="280"/>
    </location>
</feature>
<dbReference type="Gene3D" id="2.60.120.330">
    <property type="entry name" value="B-lactam Antibiotic, Isopenicillin N Synthase, Chain"/>
    <property type="match status" value="1"/>
</dbReference>
<keyword evidence="4" id="KW-0560">Oxidoreductase</keyword>
<dbReference type="GO" id="GO:0046872">
    <property type="term" value="F:metal ion binding"/>
    <property type="evidence" value="ECO:0007669"/>
    <property type="project" value="UniProtKB-KW"/>
</dbReference>
<comment type="caution">
    <text evidence="6">The sequence shown here is derived from an EMBL/GenBank/DDBJ whole genome shotgun (WGS) entry which is preliminary data.</text>
</comment>
<reference evidence="6 7" key="1">
    <citation type="journal article" date="2016" name="Front. Microbiol.">
        <title>Genomic Resource of Rice Seed Associated Bacteria.</title>
        <authorList>
            <person name="Midha S."/>
            <person name="Bansal K."/>
            <person name="Sharma S."/>
            <person name="Kumar N."/>
            <person name="Patil P.P."/>
            <person name="Chaudhry V."/>
            <person name="Patil P.B."/>
        </authorList>
    </citation>
    <scope>NUCLEOTIDE SEQUENCE [LARGE SCALE GENOMIC DNA]</scope>
    <source>
        <strain evidence="6 7">NS365</strain>
    </source>
</reference>
<evidence type="ECO:0000259" key="5">
    <source>
        <dbReference type="PROSITE" id="PS51471"/>
    </source>
</evidence>
<dbReference type="EMBL" id="LDQA01000018">
    <property type="protein sequence ID" value="KTR06445.1"/>
    <property type="molecule type" value="Genomic_DNA"/>
</dbReference>
<dbReference type="InterPro" id="IPR050295">
    <property type="entry name" value="Plant_2OG-oxidoreductases"/>
</dbReference>
<dbReference type="PRINTS" id="PR00682">
    <property type="entry name" value="IPNSYNTHASE"/>
</dbReference>
<keyword evidence="7" id="KW-1185">Reference proteome</keyword>
<comment type="similarity">
    <text evidence="1 4">Belongs to the iron/ascorbate-dependent oxidoreductase family.</text>
</comment>
<organism evidence="6 7">
    <name type="scientific">Aureimonas ureilytica</name>
    <dbReference type="NCBI Taxonomy" id="401562"/>
    <lineage>
        <taxon>Bacteria</taxon>
        <taxon>Pseudomonadati</taxon>
        <taxon>Pseudomonadota</taxon>
        <taxon>Alphaproteobacteria</taxon>
        <taxon>Hyphomicrobiales</taxon>
        <taxon>Aurantimonadaceae</taxon>
        <taxon>Aureimonas</taxon>
    </lineage>
</organism>
<dbReference type="RefSeq" id="WP_058599641.1">
    <property type="nucleotide sequence ID" value="NZ_LDQA01000018.1"/>
</dbReference>
<accession>A0A175RRK1</accession>
<dbReference type="InterPro" id="IPR027443">
    <property type="entry name" value="IPNS-like_sf"/>
</dbReference>
<keyword evidence="2 4" id="KW-0479">Metal-binding</keyword>
<dbReference type="GO" id="GO:0016491">
    <property type="term" value="F:oxidoreductase activity"/>
    <property type="evidence" value="ECO:0007669"/>
    <property type="project" value="UniProtKB-KW"/>
</dbReference>
<dbReference type="PATRIC" id="fig|401562.4.peg.1197"/>
<evidence type="ECO:0000256" key="1">
    <source>
        <dbReference type="ARBA" id="ARBA00008056"/>
    </source>
</evidence>
<evidence type="ECO:0000256" key="3">
    <source>
        <dbReference type="ARBA" id="ARBA00023004"/>
    </source>
</evidence>
<dbReference type="Pfam" id="PF03171">
    <property type="entry name" value="2OG-FeII_Oxy"/>
    <property type="match status" value="1"/>
</dbReference>
<dbReference type="PROSITE" id="PS51471">
    <property type="entry name" value="FE2OG_OXY"/>
    <property type="match status" value="1"/>
</dbReference>